<evidence type="ECO:0000313" key="1">
    <source>
        <dbReference type="Ensembl" id="ENSECRP00000004618.1"/>
    </source>
</evidence>
<organism evidence="1 2">
    <name type="scientific">Erpetoichthys calabaricus</name>
    <name type="common">Rope fish</name>
    <name type="synonym">Calamoichthys calabaricus</name>
    <dbReference type="NCBI Taxonomy" id="27687"/>
    <lineage>
        <taxon>Eukaryota</taxon>
        <taxon>Metazoa</taxon>
        <taxon>Chordata</taxon>
        <taxon>Craniata</taxon>
        <taxon>Vertebrata</taxon>
        <taxon>Euteleostomi</taxon>
        <taxon>Actinopterygii</taxon>
        <taxon>Polypteriformes</taxon>
        <taxon>Polypteridae</taxon>
        <taxon>Erpetoichthys</taxon>
    </lineage>
</organism>
<evidence type="ECO:0000313" key="2">
    <source>
        <dbReference type="Proteomes" id="UP000694620"/>
    </source>
</evidence>
<evidence type="ECO:0008006" key="3">
    <source>
        <dbReference type="Google" id="ProtNLM"/>
    </source>
</evidence>
<reference evidence="1" key="1">
    <citation type="submission" date="2021-06" db="EMBL/GenBank/DDBJ databases">
        <authorList>
            <consortium name="Wellcome Sanger Institute Data Sharing"/>
        </authorList>
    </citation>
    <scope>NUCLEOTIDE SEQUENCE [LARGE SCALE GENOMIC DNA]</scope>
</reference>
<dbReference type="InterPro" id="IPR020103">
    <property type="entry name" value="PsdUridine_synth_cat_dom_sf"/>
</dbReference>
<dbReference type="GeneTree" id="ENSGT00940000178866"/>
<dbReference type="Proteomes" id="UP000694620">
    <property type="component" value="Chromosome 2"/>
</dbReference>
<reference evidence="1" key="3">
    <citation type="submission" date="2025-09" db="UniProtKB">
        <authorList>
            <consortium name="Ensembl"/>
        </authorList>
    </citation>
    <scope>IDENTIFICATION</scope>
</reference>
<reference evidence="1" key="2">
    <citation type="submission" date="2025-08" db="UniProtKB">
        <authorList>
            <consortium name="Ensembl"/>
        </authorList>
    </citation>
    <scope>IDENTIFICATION</scope>
</reference>
<name>A0A8C4RNL4_ERPCA</name>
<accession>A0A8C4RNL4</accession>
<dbReference type="GO" id="GO:0009982">
    <property type="term" value="F:pseudouridine synthase activity"/>
    <property type="evidence" value="ECO:0007669"/>
    <property type="project" value="InterPro"/>
</dbReference>
<dbReference type="Gene3D" id="3.30.2350.10">
    <property type="entry name" value="Pseudouridine synthase"/>
    <property type="match status" value="1"/>
</dbReference>
<sequence length="74" mass="7674">MAASTSLQKAAKLQSLNGVFAVYKKEGPTSADVLNTLKLKLLEVGHGGTLDNSASGVLGEKGLLSFMVTLQLVL</sequence>
<dbReference type="GO" id="GO:0001522">
    <property type="term" value="P:pseudouridine synthesis"/>
    <property type="evidence" value="ECO:0007669"/>
    <property type="project" value="InterPro"/>
</dbReference>
<proteinExistence type="predicted"/>
<dbReference type="AlphaFoldDB" id="A0A8C4RNL4"/>
<dbReference type="GO" id="GO:0003723">
    <property type="term" value="F:RNA binding"/>
    <property type="evidence" value="ECO:0007669"/>
    <property type="project" value="InterPro"/>
</dbReference>
<keyword evidence="2" id="KW-1185">Reference proteome</keyword>
<dbReference type="SUPFAM" id="SSF55120">
    <property type="entry name" value="Pseudouridine synthase"/>
    <property type="match status" value="1"/>
</dbReference>
<dbReference type="Ensembl" id="ENSECRT00000004698.1">
    <property type="protein sequence ID" value="ENSECRP00000004618.1"/>
    <property type="gene ID" value="ENSECRG00000003146.1"/>
</dbReference>
<protein>
    <recommendedName>
        <fullName evidence="3">tRNA pseudouridine synthase 1</fullName>
    </recommendedName>
</protein>